<keyword evidence="4" id="KW-0410">Iron transport</keyword>
<evidence type="ECO:0000256" key="4">
    <source>
        <dbReference type="ARBA" id="ARBA00022496"/>
    </source>
</evidence>
<dbReference type="PANTHER" id="PTHR32552">
    <property type="entry name" value="FERRICHROME IRON RECEPTOR-RELATED"/>
    <property type="match status" value="1"/>
</dbReference>
<dbReference type="AlphaFoldDB" id="A0A3N1NQ15"/>
<keyword evidence="17" id="KW-0675">Receptor</keyword>
<comment type="similarity">
    <text evidence="12 13">Belongs to the TonB-dependent receptor family.</text>
</comment>
<evidence type="ECO:0000256" key="1">
    <source>
        <dbReference type="ARBA" id="ARBA00004571"/>
    </source>
</evidence>
<evidence type="ECO:0000256" key="12">
    <source>
        <dbReference type="PROSITE-ProRule" id="PRU01360"/>
    </source>
</evidence>
<feature type="domain" description="TonB-dependent receptor plug" evidence="16">
    <location>
        <begin position="57"/>
        <end position="170"/>
    </location>
</feature>
<evidence type="ECO:0000259" key="15">
    <source>
        <dbReference type="Pfam" id="PF00593"/>
    </source>
</evidence>
<dbReference type="GO" id="GO:0015344">
    <property type="term" value="F:siderophore uptake transmembrane transporter activity"/>
    <property type="evidence" value="ECO:0007669"/>
    <property type="project" value="TreeGrafter"/>
</dbReference>
<dbReference type="EMBL" id="RJUK01000001">
    <property type="protein sequence ID" value="ROQ20952.1"/>
    <property type="molecule type" value="Genomic_DNA"/>
</dbReference>
<proteinExistence type="inferred from homology"/>
<evidence type="ECO:0000313" key="17">
    <source>
        <dbReference type="EMBL" id="ROQ20952.1"/>
    </source>
</evidence>
<dbReference type="PROSITE" id="PS52016">
    <property type="entry name" value="TONB_DEPENDENT_REC_3"/>
    <property type="match status" value="1"/>
</dbReference>
<dbReference type="Gene3D" id="2.40.170.20">
    <property type="entry name" value="TonB-dependent receptor, beta-barrel domain"/>
    <property type="match status" value="1"/>
</dbReference>
<evidence type="ECO:0000256" key="2">
    <source>
        <dbReference type="ARBA" id="ARBA00022448"/>
    </source>
</evidence>
<comment type="caution">
    <text evidence="17">The sequence shown here is derived from an EMBL/GenBank/DDBJ whole genome shotgun (WGS) entry which is preliminary data.</text>
</comment>
<sequence length="837" mass="90546">MDKQPGIKKAPLASAIKMALASSSVLALAFPFSAQAQQQPALEEILVTAAAGGGRSQIESSVAVTAVNTDAIQDFQPSSESEVLRMIPGIQVSGTSGPGGNANIAVRGLPVATGGSPFVQIQEDGLPTVLFGDIQFGNNDYWTRFDASVDKVEGIRGGTAGTYTSQAPGAIINYISNYGQEEGGYIQANTGLGFDESRIDFRYGGPASDSVNYHIGGFVRQGEGPLEIPYGASDSVQIKGNITKYFDDNQGYIRFLGKFADTQEANYTGSPFLGSVNGDRVSNIKAFPGFDGRDQSNYSILNNQNQIVNREGDLETVPMNGIATKTTAIGNELQYVFTDNLRAENKMRWTEQSGTFYSPFQNVVRADSVTGSMVNGATVGEIRYANGPNAGQLYDREYLDNGPNVHTNMRDVGSFVNDLTLIGEYWLGDGDLTVRAGYFHMKQDIAMDWHINRAYTEVSGDNPAMLDLYDDEGNLLTARGIAGFNDNWGDCCSRDYDLSYTNTAPYVVLDWENDLFIFDVSTRFENVKSSGWTVAGLVTGDTPVQTTDFNGDQVTVMIPTMEAQGARENLDYDTSYESWTVGGLWKASSDTSLFVRASEGGRFNGDRQTVSGKINADGSLNESGRVADVDFVNQYEVGIKNRGELFDGLYSIELTLLKGDFKQSTFELSQTVCRDLGFGDVGGCIIDAEYKSQGFELLGTYFWDRLSVTANATFTDAEQLGVGDESFRRASGIPDLTYTIYSSYELTDQFSVGLNVTGQTDTLDAGQREWPGSATWGANAKYSPTENLELGLQVYNLLDELDLRGAGGVNDTSVTPAVLSGNAALGRTARASIKVLF</sequence>
<keyword evidence="6 14" id="KW-0732">Signal</keyword>
<evidence type="ECO:0000313" key="18">
    <source>
        <dbReference type="Proteomes" id="UP000273643"/>
    </source>
</evidence>
<accession>A0A3N1NQ15</accession>
<evidence type="ECO:0000256" key="3">
    <source>
        <dbReference type="ARBA" id="ARBA00022452"/>
    </source>
</evidence>
<organism evidence="17 18">
    <name type="scientific">Marinimicrobium koreense</name>
    <dbReference type="NCBI Taxonomy" id="306545"/>
    <lineage>
        <taxon>Bacteria</taxon>
        <taxon>Pseudomonadati</taxon>
        <taxon>Pseudomonadota</taxon>
        <taxon>Gammaproteobacteria</taxon>
        <taxon>Cellvibrionales</taxon>
        <taxon>Cellvibrionaceae</taxon>
        <taxon>Marinimicrobium</taxon>
    </lineage>
</organism>
<evidence type="ECO:0000256" key="14">
    <source>
        <dbReference type="SAM" id="SignalP"/>
    </source>
</evidence>
<dbReference type="Pfam" id="PF00593">
    <property type="entry name" value="TonB_dep_Rec_b-barrel"/>
    <property type="match status" value="1"/>
</dbReference>
<dbReference type="InterPro" id="IPR000531">
    <property type="entry name" value="Beta-barrel_TonB"/>
</dbReference>
<keyword evidence="3 12" id="KW-1134">Transmembrane beta strand</keyword>
<feature type="domain" description="TonB-dependent receptor-like beta-barrel" evidence="15">
    <location>
        <begin position="288"/>
        <end position="797"/>
    </location>
</feature>
<keyword evidence="9 13" id="KW-0798">TonB box</keyword>
<comment type="subcellular location">
    <subcellularLocation>
        <location evidence="1 12">Cell outer membrane</location>
        <topology evidence="1 12">Multi-pass membrane protein</topology>
    </subcellularLocation>
</comment>
<dbReference type="PANTHER" id="PTHR32552:SF89">
    <property type="entry name" value="CATECHOLATE SIDEROPHORE RECEPTOR FIU"/>
    <property type="match status" value="1"/>
</dbReference>
<keyword evidence="10 12" id="KW-0472">Membrane</keyword>
<dbReference type="InterPro" id="IPR037066">
    <property type="entry name" value="Plug_dom_sf"/>
</dbReference>
<evidence type="ECO:0000259" key="16">
    <source>
        <dbReference type="Pfam" id="PF07715"/>
    </source>
</evidence>
<evidence type="ECO:0000256" key="11">
    <source>
        <dbReference type="ARBA" id="ARBA00023237"/>
    </source>
</evidence>
<keyword evidence="11 12" id="KW-0998">Cell outer membrane</keyword>
<evidence type="ECO:0000256" key="5">
    <source>
        <dbReference type="ARBA" id="ARBA00022692"/>
    </source>
</evidence>
<keyword evidence="18" id="KW-1185">Reference proteome</keyword>
<gene>
    <name evidence="17" type="ORF">EDC38_1573</name>
</gene>
<dbReference type="InterPro" id="IPR012910">
    <property type="entry name" value="Plug_dom"/>
</dbReference>
<dbReference type="GO" id="GO:0009279">
    <property type="term" value="C:cell outer membrane"/>
    <property type="evidence" value="ECO:0007669"/>
    <property type="project" value="UniProtKB-SubCell"/>
</dbReference>
<evidence type="ECO:0000256" key="9">
    <source>
        <dbReference type="ARBA" id="ARBA00023077"/>
    </source>
</evidence>
<dbReference type="InterPro" id="IPR036942">
    <property type="entry name" value="Beta-barrel_TonB_sf"/>
</dbReference>
<reference evidence="17 18" key="1">
    <citation type="submission" date="2018-11" db="EMBL/GenBank/DDBJ databases">
        <title>Genomic Encyclopedia of Type Strains, Phase IV (KMG-IV): sequencing the most valuable type-strain genomes for metagenomic binning, comparative biology and taxonomic classification.</title>
        <authorList>
            <person name="Goeker M."/>
        </authorList>
    </citation>
    <scope>NUCLEOTIDE SEQUENCE [LARGE SCALE GENOMIC DNA]</scope>
    <source>
        <strain evidence="17 18">DSM 16974</strain>
    </source>
</reference>
<dbReference type="RefSeq" id="WP_211331053.1">
    <property type="nucleotide sequence ID" value="NZ_RJUK01000001.1"/>
</dbReference>
<evidence type="ECO:0000256" key="13">
    <source>
        <dbReference type="RuleBase" id="RU003357"/>
    </source>
</evidence>
<feature type="chain" id="PRO_5018232431" evidence="14">
    <location>
        <begin position="37"/>
        <end position="837"/>
    </location>
</feature>
<feature type="signal peptide" evidence="14">
    <location>
        <begin position="1"/>
        <end position="36"/>
    </location>
</feature>
<evidence type="ECO:0000256" key="6">
    <source>
        <dbReference type="ARBA" id="ARBA00022729"/>
    </source>
</evidence>
<dbReference type="Proteomes" id="UP000273643">
    <property type="component" value="Unassembled WGS sequence"/>
</dbReference>
<keyword evidence="8" id="KW-0406">Ion transport</keyword>
<dbReference type="InterPro" id="IPR039426">
    <property type="entry name" value="TonB-dep_rcpt-like"/>
</dbReference>
<keyword evidence="2 12" id="KW-0813">Transport</keyword>
<dbReference type="SUPFAM" id="SSF56935">
    <property type="entry name" value="Porins"/>
    <property type="match status" value="1"/>
</dbReference>
<evidence type="ECO:0000256" key="8">
    <source>
        <dbReference type="ARBA" id="ARBA00023065"/>
    </source>
</evidence>
<evidence type="ECO:0000256" key="10">
    <source>
        <dbReference type="ARBA" id="ARBA00023136"/>
    </source>
</evidence>
<name>A0A3N1NQ15_9GAMM</name>
<dbReference type="Pfam" id="PF07715">
    <property type="entry name" value="Plug"/>
    <property type="match status" value="1"/>
</dbReference>
<keyword evidence="5 12" id="KW-0812">Transmembrane</keyword>
<dbReference type="Gene3D" id="2.170.130.10">
    <property type="entry name" value="TonB-dependent receptor, plug domain"/>
    <property type="match status" value="1"/>
</dbReference>
<evidence type="ECO:0000256" key="7">
    <source>
        <dbReference type="ARBA" id="ARBA00023004"/>
    </source>
</evidence>
<keyword evidence="7" id="KW-0408">Iron</keyword>
<protein>
    <submittedName>
        <fullName evidence="17">Outer membrane receptor protein involved in Fe transport</fullName>
    </submittedName>
</protein>